<organism evidence="2 3">
    <name type="scientific">Orchesella dallaii</name>
    <dbReference type="NCBI Taxonomy" id="48710"/>
    <lineage>
        <taxon>Eukaryota</taxon>
        <taxon>Metazoa</taxon>
        <taxon>Ecdysozoa</taxon>
        <taxon>Arthropoda</taxon>
        <taxon>Hexapoda</taxon>
        <taxon>Collembola</taxon>
        <taxon>Entomobryomorpha</taxon>
        <taxon>Entomobryoidea</taxon>
        <taxon>Orchesellidae</taxon>
        <taxon>Orchesellinae</taxon>
        <taxon>Orchesella</taxon>
    </lineage>
</organism>
<gene>
    <name evidence="2" type="ORF">ODALV1_LOCUS30383</name>
</gene>
<feature type="region of interest" description="Disordered" evidence="1">
    <location>
        <begin position="55"/>
        <end position="136"/>
    </location>
</feature>
<evidence type="ECO:0000313" key="3">
    <source>
        <dbReference type="Proteomes" id="UP001642540"/>
    </source>
</evidence>
<dbReference type="EMBL" id="CAXLJM020000162">
    <property type="protein sequence ID" value="CAL8145066.1"/>
    <property type="molecule type" value="Genomic_DNA"/>
</dbReference>
<evidence type="ECO:0000313" key="2">
    <source>
        <dbReference type="EMBL" id="CAL8145066.1"/>
    </source>
</evidence>
<evidence type="ECO:0000256" key="1">
    <source>
        <dbReference type="SAM" id="MobiDB-lite"/>
    </source>
</evidence>
<proteinExistence type="predicted"/>
<sequence>MGVTLDESMVVSKIVSSLNDERHGAFKKAWDSVAADNQTMANLHARLKKEELEIKQRDHKESTQSAAFIANFKPRQGNGNRIGGSHNNGNSNGNYSNSNHRYQGKNRSGNANNSNYGNHGNGNGNSNGRKPFGKKLVVEMKANSRCNKTFTKSE</sequence>
<protein>
    <submittedName>
        <fullName evidence="2">Uncharacterized protein</fullName>
    </submittedName>
</protein>
<feature type="compositionally biased region" description="Low complexity" evidence="1">
    <location>
        <begin position="77"/>
        <end position="118"/>
    </location>
</feature>
<dbReference type="Proteomes" id="UP001642540">
    <property type="component" value="Unassembled WGS sequence"/>
</dbReference>
<keyword evidence="3" id="KW-1185">Reference proteome</keyword>
<comment type="caution">
    <text evidence="2">The sequence shown here is derived from an EMBL/GenBank/DDBJ whole genome shotgun (WGS) entry which is preliminary data.</text>
</comment>
<accession>A0ABP1S6S1</accession>
<reference evidence="2 3" key="1">
    <citation type="submission" date="2024-08" db="EMBL/GenBank/DDBJ databases">
        <authorList>
            <person name="Cucini C."/>
            <person name="Frati F."/>
        </authorList>
    </citation>
    <scope>NUCLEOTIDE SEQUENCE [LARGE SCALE GENOMIC DNA]</scope>
</reference>
<name>A0ABP1S6S1_9HEXA</name>